<proteinExistence type="predicted"/>
<dbReference type="EMBL" id="CP025096">
    <property type="protein sequence ID" value="AUD06692.1"/>
    <property type="molecule type" value="Genomic_DNA"/>
</dbReference>
<evidence type="ECO:0000313" key="3">
    <source>
        <dbReference type="EMBL" id="AUD06692.1"/>
    </source>
</evidence>
<gene>
    <name evidence="3" type="ORF">CWM47_35515</name>
</gene>
<sequence>MRNPYRLLLTSLLLVSHLSLFAQTKSWQIGLQVGLNLSALQLADPAIPPGRAKFGLHLGATLSYFLKANLFLQSGLSLTSKGMTMSGTSSLGFGDNFVLPGRQTRLVSQQWYAQLPLYLGYTLPLGSTTKLVLHAGPYVAYGLGGKTQLTGDIIYGDMIEYSTWQEPTFGERGLQRLDVGLGAGVGLELGRATLGLSYEAGLRDIGPSPLAYIPFYAGSYKNRLVALSVAHRL</sequence>
<accession>A0A2K8Z9Z5</accession>
<keyword evidence="1" id="KW-0732">Signal</keyword>
<dbReference type="AlphaFoldDB" id="A0A2K8Z9Z5"/>
<keyword evidence="4" id="KW-1185">Reference proteome</keyword>
<dbReference type="Pfam" id="PF13568">
    <property type="entry name" value="OMP_b-brl_2"/>
    <property type="match status" value="1"/>
</dbReference>
<evidence type="ECO:0000313" key="4">
    <source>
        <dbReference type="Proteomes" id="UP000232883"/>
    </source>
</evidence>
<evidence type="ECO:0000256" key="1">
    <source>
        <dbReference type="SAM" id="SignalP"/>
    </source>
</evidence>
<dbReference type="KEGG" id="spir:CWM47_35515"/>
<feature type="signal peptide" evidence="1">
    <location>
        <begin position="1"/>
        <end position="22"/>
    </location>
</feature>
<organism evidence="3 4">
    <name type="scientific">Spirosoma pollinicola</name>
    <dbReference type="NCBI Taxonomy" id="2057025"/>
    <lineage>
        <taxon>Bacteria</taxon>
        <taxon>Pseudomonadati</taxon>
        <taxon>Bacteroidota</taxon>
        <taxon>Cytophagia</taxon>
        <taxon>Cytophagales</taxon>
        <taxon>Cytophagaceae</taxon>
        <taxon>Spirosoma</taxon>
    </lineage>
</organism>
<dbReference type="InterPro" id="IPR025665">
    <property type="entry name" value="Beta-barrel_OMP_2"/>
</dbReference>
<protein>
    <recommendedName>
        <fullName evidence="2">Outer membrane protein beta-barrel domain-containing protein</fullName>
    </recommendedName>
</protein>
<feature type="chain" id="PRO_5014862406" description="Outer membrane protein beta-barrel domain-containing protein" evidence="1">
    <location>
        <begin position="23"/>
        <end position="233"/>
    </location>
</feature>
<reference evidence="3 4" key="1">
    <citation type="submission" date="2017-11" db="EMBL/GenBank/DDBJ databases">
        <title>Taxonomic description and genome sequences of Spirosoma HA7 sp. nov., isolated from pollen microhabitat of Corylus avellana.</title>
        <authorList>
            <person name="Ambika Manirajan B."/>
            <person name="Suarez C."/>
            <person name="Ratering S."/>
            <person name="Geissler-Plaum R."/>
            <person name="Cardinale M."/>
            <person name="Sylvia S."/>
        </authorList>
    </citation>
    <scope>NUCLEOTIDE SEQUENCE [LARGE SCALE GENOMIC DNA]</scope>
    <source>
        <strain evidence="3 4">HA7</strain>
    </source>
</reference>
<feature type="domain" description="Outer membrane protein beta-barrel" evidence="2">
    <location>
        <begin position="21"/>
        <end position="205"/>
    </location>
</feature>
<dbReference type="RefSeq" id="WP_100993228.1">
    <property type="nucleotide sequence ID" value="NZ_CP025096.1"/>
</dbReference>
<dbReference type="OrthoDB" id="949314at2"/>
<name>A0A2K8Z9Z5_9BACT</name>
<dbReference type="Proteomes" id="UP000232883">
    <property type="component" value="Chromosome"/>
</dbReference>
<evidence type="ECO:0000259" key="2">
    <source>
        <dbReference type="Pfam" id="PF13568"/>
    </source>
</evidence>